<keyword evidence="2" id="KW-1185">Reference proteome</keyword>
<protein>
    <submittedName>
        <fullName evidence="1">Uncharacterized protein</fullName>
    </submittedName>
</protein>
<gene>
    <name evidence="1" type="ORF">CFOL_v3_08736</name>
</gene>
<comment type="caution">
    <text evidence="1">The sequence shown here is derived from an EMBL/GenBank/DDBJ whole genome shotgun (WGS) entry which is preliminary data.</text>
</comment>
<dbReference type="EMBL" id="BDDD01000390">
    <property type="protein sequence ID" value="GAV65221.1"/>
    <property type="molecule type" value="Genomic_DNA"/>
</dbReference>
<dbReference type="InParanoid" id="A0A1Q3BB27"/>
<evidence type="ECO:0000313" key="2">
    <source>
        <dbReference type="Proteomes" id="UP000187406"/>
    </source>
</evidence>
<sequence>MVRLHLMKNGILPNYGRWHVSKMKRVNFTDDGHLSGDDTEAMITDVVGSVFVDQPPRFDDSGPSVPDAHTRSIFEFLSVAEKLLYPNCKKYTKLSAVNRLLQLKSDNC</sequence>
<proteinExistence type="predicted"/>
<evidence type="ECO:0000313" key="1">
    <source>
        <dbReference type="EMBL" id="GAV65221.1"/>
    </source>
</evidence>
<name>A0A1Q3BB27_CEPFO</name>
<reference evidence="2" key="1">
    <citation type="submission" date="2016-04" db="EMBL/GenBank/DDBJ databases">
        <title>Cephalotus genome sequencing.</title>
        <authorList>
            <person name="Fukushima K."/>
            <person name="Hasebe M."/>
            <person name="Fang X."/>
        </authorList>
    </citation>
    <scope>NUCLEOTIDE SEQUENCE [LARGE SCALE GENOMIC DNA]</scope>
    <source>
        <strain evidence="2">cv. St1</strain>
    </source>
</reference>
<organism evidence="1 2">
    <name type="scientific">Cephalotus follicularis</name>
    <name type="common">Albany pitcher plant</name>
    <dbReference type="NCBI Taxonomy" id="3775"/>
    <lineage>
        <taxon>Eukaryota</taxon>
        <taxon>Viridiplantae</taxon>
        <taxon>Streptophyta</taxon>
        <taxon>Embryophyta</taxon>
        <taxon>Tracheophyta</taxon>
        <taxon>Spermatophyta</taxon>
        <taxon>Magnoliopsida</taxon>
        <taxon>eudicotyledons</taxon>
        <taxon>Gunneridae</taxon>
        <taxon>Pentapetalae</taxon>
        <taxon>rosids</taxon>
        <taxon>fabids</taxon>
        <taxon>Oxalidales</taxon>
        <taxon>Cephalotaceae</taxon>
        <taxon>Cephalotus</taxon>
    </lineage>
</organism>
<dbReference type="AlphaFoldDB" id="A0A1Q3BB27"/>
<dbReference type="Proteomes" id="UP000187406">
    <property type="component" value="Unassembled WGS sequence"/>
</dbReference>
<accession>A0A1Q3BB27</accession>
<dbReference type="OrthoDB" id="1422816at2759"/>